<keyword evidence="1" id="KW-0472">Membrane</keyword>
<name>A0A9D1ZYL9_9FIRM</name>
<keyword evidence="1" id="KW-1133">Transmembrane helix</keyword>
<comment type="caution">
    <text evidence="2">The sequence shown here is derived from an EMBL/GenBank/DDBJ whole genome shotgun (WGS) entry which is preliminary data.</text>
</comment>
<gene>
    <name evidence="2" type="ORF">H9729_08445</name>
</gene>
<dbReference type="Proteomes" id="UP000886750">
    <property type="component" value="Unassembled WGS sequence"/>
</dbReference>
<proteinExistence type="predicted"/>
<reference evidence="2" key="1">
    <citation type="journal article" date="2021" name="PeerJ">
        <title>Extensive microbial diversity within the chicken gut microbiome revealed by metagenomics and culture.</title>
        <authorList>
            <person name="Gilroy R."/>
            <person name="Ravi A."/>
            <person name="Getino M."/>
            <person name="Pursley I."/>
            <person name="Horton D.L."/>
            <person name="Alikhan N.F."/>
            <person name="Baker D."/>
            <person name="Gharbi K."/>
            <person name="Hall N."/>
            <person name="Watson M."/>
            <person name="Adriaenssens E.M."/>
            <person name="Foster-Nyarko E."/>
            <person name="Jarju S."/>
            <person name="Secka A."/>
            <person name="Antonio M."/>
            <person name="Oren A."/>
            <person name="Chaudhuri R.R."/>
            <person name="La Ragione R."/>
            <person name="Hildebrand F."/>
            <person name="Pallen M.J."/>
        </authorList>
    </citation>
    <scope>NUCLEOTIDE SEQUENCE</scope>
    <source>
        <strain evidence="2">1345</strain>
    </source>
</reference>
<organism evidence="2 3">
    <name type="scientific">Candidatus Borkfalkia excrementigallinarum</name>
    <dbReference type="NCBI Taxonomy" id="2838506"/>
    <lineage>
        <taxon>Bacteria</taxon>
        <taxon>Bacillati</taxon>
        <taxon>Bacillota</taxon>
        <taxon>Clostridia</taxon>
        <taxon>Christensenellales</taxon>
        <taxon>Christensenellaceae</taxon>
        <taxon>Candidatus Borkfalkia</taxon>
    </lineage>
</organism>
<evidence type="ECO:0000256" key="1">
    <source>
        <dbReference type="SAM" id="Phobius"/>
    </source>
</evidence>
<reference evidence="2" key="2">
    <citation type="submission" date="2021-04" db="EMBL/GenBank/DDBJ databases">
        <authorList>
            <person name="Gilroy R."/>
        </authorList>
    </citation>
    <scope>NUCLEOTIDE SEQUENCE</scope>
    <source>
        <strain evidence="2">1345</strain>
    </source>
</reference>
<evidence type="ECO:0000313" key="2">
    <source>
        <dbReference type="EMBL" id="HIY97706.1"/>
    </source>
</evidence>
<dbReference type="AlphaFoldDB" id="A0A9D1ZYL9"/>
<evidence type="ECO:0000313" key="3">
    <source>
        <dbReference type="Proteomes" id="UP000886750"/>
    </source>
</evidence>
<feature type="transmembrane region" description="Helical" evidence="1">
    <location>
        <begin position="97"/>
        <end position="125"/>
    </location>
</feature>
<accession>A0A9D1ZYL9</accession>
<sequence>MLDKLTASVLGIVNAESGGAYKVMETDDFIAALPAEGKTDAAGVANALQYLSERGYIDIRYSDRGTYCVCSLPKGRTYEEGAEVGKRKQAGAGRSRLRFLPAFLGGFIGAFAGGFLAWLVCFYFLI</sequence>
<dbReference type="EMBL" id="DXCQ01000074">
    <property type="protein sequence ID" value="HIY97706.1"/>
    <property type="molecule type" value="Genomic_DNA"/>
</dbReference>
<protein>
    <submittedName>
        <fullName evidence="2">Uncharacterized protein</fullName>
    </submittedName>
</protein>
<keyword evidence="1" id="KW-0812">Transmembrane</keyword>